<dbReference type="Pfam" id="PF01117">
    <property type="entry name" value="Aerolysin"/>
    <property type="match status" value="1"/>
</dbReference>
<evidence type="ECO:0000256" key="4">
    <source>
        <dbReference type="ARBA" id="ARBA00022511"/>
    </source>
</evidence>
<dbReference type="GO" id="GO:0020002">
    <property type="term" value="C:host cell plasma membrane"/>
    <property type="evidence" value="ECO:0007669"/>
    <property type="project" value="UniProtKB-SubCell"/>
</dbReference>
<gene>
    <name evidence="14" type="ORF">AZ468_23255</name>
</gene>
<dbReference type="InterPro" id="IPR005831">
    <property type="entry name" value="Aerolysin/haemolysin_CS"/>
</dbReference>
<sequence length="498" mass="56011">MCENKNISHCILFINRKNNVNKNKVFKTSLVASSIVFIMVQSNVYAAVDILDIKLQGQSCEVGFRPITSEEIMPIKSDLVGQMGPWQITNIADGYVLMGSGYNGTIKQDRLAGTTWCTYNTPPDHSIPDYAALVLPENDEAHTEWYLVNKKEFYQPLALLAHYLGFGWAGGTGSKYVGDDMITSTDGLGNYDIDADNSGSCEGYRCNERLKMDISGFEYHIDPETFNAGQITQSDKELIGRRSEVVTNESDLEQQYRVTFKYEKSTNWSKTDTYGLSQKVSTKNKFKWPLVGETELSIEIGANQSWATTNGDSESKGISNTIVVNVAPNTKQEVFMEVFRSSISYPYTFNAELSYELALTGFMRWSGNALSYHPDDRPTYTANWVIGRNGGNDKSLKYQYEHRNIPATSNEWDWPWLLREYGADNVKSLLGQVLRPIQTQITGEFFADASFGSDVRFGKTIPLGSRTKRSAEYSLTDDELEQYGIKNFSVEVVPVPKL</sequence>
<feature type="domain" description="Aerolysin-like C-terminal" evidence="13">
    <location>
        <begin position="138"/>
        <end position="482"/>
    </location>
</feature>
<dbReference type="PROSITE" id="PS00274">
    <property type="entry name" value="AEROLYSIN"/>
    <property type="match status" value="1"/>
</dbReference>
<evidence type="ECO:0000259" key="13">
    <source>
        <dbReference type="SMART" id="SM00999"/>
    </source>
</evidence>
<evidence type="ECO:0000256" key="1">
    <source>
        <dbReference type="ARBA" id="ARBA00004165"/>
    </source>
</evidence>
<organism evidence="14 15">
    <name type="scientific">Vibrio europaeus</name>
    <dbReference type="NCBI Taxonomy" id="300876"/>
    <lineage>
        <taxon>Bacteria</taxon>
        <taxon>Pseudomonadati</taxon>
        <taxon>Pseudomonadota</taxon>
        <taxon>Gammaproteobacteria</taxon>
        <taxon>Vibrionales</taxon>
        <taxon>Vibrionaceae</taxon>
        <taxon>Vibrio</taxon>
        <taxon>Vibrio oreintalis group</taxon>
    </lineage>
</organism>
<keyword evidence="9" id="KW-0843">Virulence</keyword>
<dbReference type="OrthoDB" id="5579173at2"/>
<evidence type="ECO:0000256" key="10">
    <source>
        <dbReference type="ARBA" id="ARBA00023136"/>
    </source>
</evidence>
<comment type="subunit">
    <text evidence="12">Homodimer in solution; homoheptamer in the host membrane. After binding to GPI-anchored proteins in target membranes and proteolytic removal of the C-terminal propeptide, the protein assembles into a heptameric pre-pore complex. A further conformation change leads to insertion into the host membrane.</text>
</comment>
<keyword evidence="10" id="KW-0472">Membrane</keyword>
<comment type="caution">
    <text evidence="14">The sequence shown here is derived from an EMBL/GenBank/DDBJ whole genome shotgun (WGS) entry which is preliminary data.</text>
</comment>
<dbReference type="PRINTS" id="PR00754">
    <property type="entry name" value="AEROLYSIN"/>
</dbReference>
<dbReference type="Proteomes" id="UP000094761">
    <property type="component" value="Unassembled WGS sequence"/>
</dbReference>
<evidence type="ECO:0000313" key="14">
    <source>
        <dbReference type="EMBL" id="OAM98432.1"/>
    </source>
</evidence>
<reference evidence="14 15" key="1">
    <citation type="submission" date="2016-03" db="EMBL/GenBank/DDBJ databases">
        <title>Draft genome sequence of the Vibrio tubiashii subs. europaeus.</title>
        <authorList>
            <person name="Spinard E."/>
            <person name="Dubert J."/>
            <person name="Nelson D.R."/>
            <person name="Barja J.L."/>
        </authorList>
    </citation>
    <scope>NUCLEOTIDE SEQUENCE [LARGE SCALE GENOMIC DNA]</scope>
    <source>
        <strain evidence="15">PP-638</strain>
    </source>
</reference>
<dbReference type="InterPro" id="IPR055267">
    <property type="entry name" value="Aerolysin-like_C"/>
</dbReference>
<evidence type="ECO:0000256" key="5">
    <source>
        <dbReference type="ARBA" id="ARBA00022525"/>
    </source>
</evidence>
<dbReference type="SUPFAM" id="SSF56973">
    <property type="entry name" value="Aerolisin/ETX pore-forming domain"/>
    <property type="match status" value="1"/>
</dbReference>
<dbReference type="SUPFAM" id="SSF56436">
    <property type="entry name" value="C-type lectin-like"/>
    <property type="match status" value="1"/>
</dbReference>
<comment type="similarity">
    <text evidence="3">Belongs to the aerolysin family.</text>
</comment>
<dbReference type="Gene3D" id="3.10.40.10">
    <property type="entry name" value="Aerolysin/Pertussis toxin (APT), N-terminal domain"/>
    <property type="match status" value="1"/>
</dbReference>
<keyword evidence="8" id="KW-1043">Host membrane</keyword>
<dbReference type="GO" id="GO:0090729">
    <property type="term" value="F:toxin activity"/>
    <property type="evidence" value="ECO:0007669"/>
    <property type="project" value="UniProtKB-KW"/>
</dbReference>
<dbReference type="Gene3D" id="3.30.412.10">
    <property type="entry name" value="Proaerolysin, chain A, domain 2"/>
    <property type="match status" value="1"/>
</dbReference>
<evidence type="ECO:0000256" key="7">
    <source>
        <dbReference type="ARBA" id="ARBA00022729"/>
    </source>
</evidence>
<dbReference type="InterPro" id="IPR016187">
    <property type="entry name" value="CTDL_fold"/>
</dbReference>
<dbReference type="InterPro" id="IPR005830">
    <property type="entry name" value="Aerolysn"/>
</dbReference>
<name>A0A178J8G0_9VIBR</name>
<accession>A0A178J8G0</accession>
<keyword evidence="6" id="KW-0800">Toxin</keyword>
<dbReference type="InterPro" id="IPR037015">
    <property type="entry name" value="APT_N_sf"/>
</dbReference>
<evidence type="ECO:0000256" key="2">
    <source>
        <dbReference type="ARBA" id="ARBA00004613"/>
    </source>
</evidence>
<protein>
    <recommendedName>
        <fullName evidence="13">Aerolysin-like C-terminal domain-containing protein</fullName>
    </recommendedName>
</protein>
<keyword evidence="5" id="KW-0964">Secreted</keyword>
<dbReference type="GO" id="GO:0005576">
    <property type="term" value="C:extracellular region"/>
    <property type="evidence" value="ECO:0007669"/>
    <property type="project" value="UniProtKB-SubCell"/>
</dbReference>
<dbReference type="AlphaFoldDB" id="A0A178J8G0"/>
<evidence type="ECO:0000313" key="15">
    <source>
        <dbReference type="Proteomes" id="UP000094761"/>
    </source>
</evidence>
<dbReference type="InterPro" id="IPR005138">
    <property type="entry name" value="APT_dom"/>
</dbReference>
<comment type="subcellular location">
    <subcellularLocation>
        <location evidence="1">Host cell membrane</location>
    </subcellularLocation>
    <subcellularLocation>
        <location evidence="2">Secreted</location>
    </subcellularLocation>
</comment>
<evidence type="ECO:0000256" key="12">
    <source>
        <dbReference type="ARBA" id="ARBA00026029"/>
    </source>
</evidence>
<evidence type="ECO:0000256" key="6">
    <source>
        <dbReference type="ARBA" id="ARBA00022656"/>
    </source>
</evidence>
<dbReference type="SMART" id="SM00999">
    <property type="entry name" value="Aerolysin"/>
    <property type="match status" value="1"/>
</dbReference>
<evidence type="ECO:0000256" key="3">
    <source>
        <dbReference type="ARBA" id="ARBA00009831"/>
    </source>
</evidence>
<evidence type="ECO:0000256" key="8">
    <source>
        <dbReference type="ARBA" id="ARBA00022870"/>
    </source>
</evidence>
<dbReference type="Gene3D" id="2.170.15.10">
    <property type="entry name" value="Proaerolysin, chain A, domain 3"/>
    <property type="match status" value="1"/>
</dbReference>
<evidence type="ECO:0000256" key="9">
    <source>
        <dbReference type="ARBA" id="ARBA00023026"/>
    </source>
</evidence>
<proteinExistence type="inferred from homology"/>
<keyword evidence="11" id="KW-1015">Disulfide bond</keyword>
<dbReference type="Pfam" id="PF03440">
    <property type="entry name" value="APT"/>
    <property type="match status" value="1"/>
</dbReference>
<dbReference type="EMBL" id="LUAX01000007">
    <property type="protein sequence ID" value="OAM98432.1"/>
    <property type="molecule type" value="Genomic_DNA"/>
</dbReference>
<evidence type="ECO:0000256" key="11">
    <source>
        <dbReference type="ARBA" id="ARBA00023157"/>
    </source>
</evidence>
<keyword evidence="7" id="KW-0732">Signal</keyword>
<keyword evidence="4" id="KW-1032">Host cell membrane</keyword>
<dbReference type="CDD" id="cd20218">
    <property type="entry name" value="PFM_aerolysin"/>
    <property type="match status" value="1"/>
</dbReference>